<dbReference type="eggNOG" id="COG0745">
    <property type="taxonomic scope" value="Bacteria"/>
</dbReference>
<dbReference type="Gene3D" id="1.10.10.10">
    <property type="entry name" value="Winged helix-like DNA-binding domain superfamily/Winged helix DNA-binding domain"/>
    <property type="match status" value="1"/>
</dbReference>
<reference evidence="9" key="1">
    <citation type="journal article" date="2013" name="ISME J.">
        <title>A small predatory core genome in the divergent marine Bacteriovorax marinus SJ and the terrestrial Bdellovibrio bacteriovorus.</title>
        <authorList>
            <person name="Crossman L.C."/>
            <person name="Chen H."/>
            <person name="Cerdeno-Tarraga A.M."/>
            <person name="Brooks K."/>
            <person name="Quail M.A."/>
            <person name="Pineiro S.A."/>
            <person name="Hobley L."/>
            <person name="Sockett R.E."/>
            <person name="Bentley S.D."/>
            <person name="Parkhill J."/>
            <person name="Williams H.N."/>
            <person name="Stine O.C."/>
        </authorList>
    </citation>
    <scope>NUCLEOTIDE SEQUENCE [LARGE SCALE GENOMIC DNA]</scope>
    <source>
        <strain evidence="9">ATCC BAA-682 / DSM 15412 / SJ</strain>
    </source>
</reference>
<dbReference type="Pfam" id="PF00486">
    <property type="entry name" value="Trans_reg_C"/>
    <property type="match status" value="1"/>
</dbReference>
<dbReference type="PATRIC" id="fig|862908.3.peg.1942"/>
<dbReference type="InterPro" id="IPR039420">
    <property type="entry name" value="WalR-like"/>
</dbReference>
<dbReference type="InterPro" id="IPR001789">
    <property type="entry name" value="Sig_transdc_resp-reg_receiver"/>
</dbReference>
<evidence type="ECO:0000256" key="1">
    <source>
        <dbReference type="ARBA" id="ARBA00022553"/>
    </source>
</evidence>
<dbReference type="InterPro" id="IPR001867">
    <property type="entry name" value="OmpR/PhoB-type_DNA-bd"/>
</dbReference>
<dbReference type="STRING" id="862908.BMS_2043"/>
<dbReference type="Gene3D" id="3.40.50.2300">
    <property type="match status" value="1"/>
</dbReference>
<dbReference type="SMART" id="SM00448">
    <property type="entry name" value="REC"/>
    <property type="match status" value="1"/>
</dbReference>
<dbReference type="GO" id="GO:0000156">
    <property type="term" value="F:phosphorelay response regulator activity"/>
    <property type="evidence" value="ECO:0007669"/>
    <property type="project" value="TreeGrafter"/>
</dbReference>
<organism evidence="8 9">
    <name type="scientific">Halobacteriovorax marinus (strain ATCC BAA-682 / DSM 15412 / SJ)</name>
    <name type="common">Bacteriovorax marinus</name>
    <dbReference type="NCBI Taxonomy" id="862908"/>
    <lineage>
        <taxon>Bacteria</taxon>
        <taxon>Pseudomonadati</taxon>
        <taxon>Bdellovibrionota</taxon>
        <taxon>Bacteriovoracia</taxon>
        <taxon>Bacteriovoracales</taxon>
        <taxon>Halobacteriovoraceae</taxon>
        <taxon>Halobacteriovorax</taxon>
    </lineage>
</organism>
<dbReference type="GO" id="GO:0000976">
    <property type="term" value="F:transcription cis-regulatory region binding"/>
    <property type="evidence" value="ECO:0007669"/>
    <property type="project" value="TreeGrafter"/>
</dbReference>
<evidence type="ECO:0000313" key="9">
    <source>
        <dbReference type="Proteomes" id="UP000008963"/>
    </source>
</evidence>
<evidence type="ECO:0000313" key="8">
    <source>
        <dbReference type="EMBL" id="CBW26855.1"/>
    </source>
</evidence>
<evidence type="ECO:0000256" key="4">
    <source>
        <dbReference type="PROSITE-ProRule" id="PRU00169"/>
    </source>
</evidence>
<dbReference type="HOGENOM" id="CLU_000445_30_3_7"/>
<dbReference type="PANTHER" id="PTHR48111">
    <property type="entry name" value="REGULATOR OF RPOS"/>
    <property type="match status" value="1"/>
</dbReference>
<dbReference type="CDD" id="cd00383">
    <property type="entry name" value="trans_reg_C"/>
    <property type="match status" value="1"/>
</dbReference>
<protein>
    <submittedName>
        <fullName evidence="8">Two-component system, transcriptional regulatory protein</fullName>
    </submittedName>
</protein>
<dbReference type="GO" id="GO:0005829">
    <property type="term" value="C:cytosol"/>
    <property type="evidence" value="ECO:0007669"/>
    <property type="project" value="TreeGrafter"/>
</dbReference>
<dbReference type="InterPro" id="IPR016032">
    <property type="entry name" value="Sig_transdc_resp-reg_C-effctor"/>
</dbReference>
<dbReference type="PROSITE" id="PS51755">
    <property type="entry name" value="OMPR_PHOB"/>
    <property type="match status" value="1"/>
</dbReference>
<feature type="modified residue" description="4-aspartylphosphate" evidence="4">
    <location>
        <position position="54"/>
    </location>
</feature>
<gene>
    <name evidence="8" type="primary">rprY</name>
    <name evidence="8" type="ordered locus">BMS_2043</name>
</gene>
<dbReference type="OrthoDB" id="5291095at2"/>
<feature type="DNA-binding region" description="OmpR/PhoB-type" evidence="5">
    <location>
        <begin position="129"/>
        <end position="229"/>
    </location>
</feature>
<feature type="domain" description="Response regulatory" evidence="6">
    <location>
        <begin position="5"/>
        <end position="119"/>
    </location>
</feature>
<keyword evidence="1 4" id="KW-0597">Phosphoprotein</keyword>
<dbReference type="GO" id="GO:0032993">
    <property type="term" value="C:protein-DNA complex"/>
    <property type="evidence" value="ECO:0007669"/>
    <property type="project" value="TreeGrafter"/>
</dbReference>
<dbReference type="PROSITE" id="PS50110">
    <property type="entry name" value="RESPONSE_REGULATORY"/>
    <property type="match status" value="1"/>
</dbReference>
<evidence type="ECO:0000259" key="6">
    <source>
        <dbReference type="PROSITE" id="PS50110"/>
    </source>
</evidence>
<feature type="domain" description="OmpR/PhoB-type" evidence="7">
    <location>
        <begin position="129"/>
        <end position="229"/>
    </location>
</feature>
<dbReference type="SMART" id="SM00862">
    <property type="entry name" value="Trans_reg_C"/>
    <property type="match status" value="1"/>
</dbReference>
<dbReference type="KEGG" id="bmx:BMS_2043"/>
<dbReference type="InterPro" id="IPR036388">
    <property type="entry name" value="WH-like_DNA-bd_sf"/>
</dbReference>
<dbReference type="Proteomes" id="UP000008963">
    <property type="component" value="Chromosome"/>
</dbReference>
<dbReference type="InterPro" id="IPR011006">
    <property type="entry name" value="CheY-like_superfamily"/>
</dbReference>
<dbReference type="EMBL" id="FQ312005">
    <property type="protein sequence ID" value="CBW26855.1"/>
    <property type="molecule type" value="Genomic_DNA"/>
</dbReference>
<dbReference type="SUPFAM" id="SSF46894">
    <property type="entry name" value="C-terminal effector domain of the bipartite response regulators"/>
    <property type="match status" value="1"/>
</dbReference>
<dbReference type="SUPFAM" id="SSF52172">
    <property type="entry name" value="CheY-like"/>
    <property type="match status" value="1"/>
</dbReference>
<evidence type="ECO:0000256" key="2">
    <source>
        <dbReference type="ARBA" id="ARBA00023012"/>
    </source>
</evidence>
<dbReference type="CDD" id="cd17574">
    <property type="entry name" value="REC_OmpR"/>
    <property type="match status" value="1"/>
</dbReference>
<dbReference type="RefSeq" id="WP_014244633.1">
    <property type="nucleotide sequence ID" value="NC_016620.1"/>
</dbReference>
<keyword evidence="2" id="KW-0902">Two-component regulatory system</keyword>
<keyword evidence="9" id="KW-1185">Reference proteome</keyword>
<dbReference type="GO" id="GO:0006355">
    <property type="term" value="P:regulation of DNA-templated transcription"/>
    <property type="evidence" value="ECO:0007669"/>
    <property type="project" value="InterPro"/>
</dbReference>
<dbReference type="AlphaFoldDB" id="E1X325"/>
<dbReference type="PANTHER" id="PTHR48111:SF40">
    <property type="entry name" value="PHOSPHATE REGULON TRANSCRIPTIONAL REGULATORY PROTEIN PHOB"/>
    <property type="match status" value="1"/>
</dbReference>
<dbReference type="Pfam" id="PF00072">
    <property type="entry name" value="Response_reg"/>
    <property type="match status" value="1"/>
</dbReference>
<name>E1X325_HALMS</name>
<accession>E1X325</accession>
<evidence type="ECO:0000256" key="3">
    <source>
        <dbReference type="ARBA" id="ARBA00023125"/>
    </source>
</evidence>
<keyword evidence="3 5" id="KW-0238">DNA-binding</keyword>
<proteinExistence type="predicted"/>
<evidence type="ECO:0000259" key="7">
    <source>
        <dbReference type="PROSITE" id="PS51755"/>
    </source>
</evidence>
<sequence>MINGKILIVEDEKNLGITLQEYLSGLGHNCRLATDVKSAKEIFSDFSPKIILMDIGLPDGNGLDLAREFRASRKDFVLLFLSAQNDPETRVEGLEIGAEDYITKPFALKELVLRLNRILEHQESLVSFADEIQVGDLKIWFKKFEIENALGETIPMSQKECSILELLMANESKATTREEIIEKIWGEDKFPSNRTVDNYIVSLRKWCETSKQNAIEIKSIRGIGYKLICNSKVIER</sequence>
<evidence type="ECO:0000256" key="5">
    <source>
        <dbReference type="PROSITE-ProRule" id="PRU01091"/>
    </source>
</evidence>